<dbReference type="EMBL" id="AP017369">
    <property type="protein sequence ID" value="BAU94428.1"/>
    <property type="molecule type" value="Genomic_DNA"/>
</dbReference>
<reference evidence="1 2" key="1">
    <citation type="submission" date="2016-02" db="EMBL/GenBank/DDBJ databases">
        <title>Corynebacterium glutamicum N24 whole genome sequencing project.</title>
        <authorList>
            <person name="Matsutani M."/>
            <person name="Nangtapong N."/>
            <person name="Yakushi T."/>
            <person name="Matsushita K."/>
        </authorList>
    </citation>
    <scope>NUCLEOTIDE SEQUENCE [LARGE SCALE GENOMIC DNA]</scope>
    <source>
        <strain evidence="1 2">N24</strain>
    </source>
</reference>
<organism evidence="1 2">
    <name type="scientific">Corynebacterium suranareeae</name>
    <dbReference type="NCBI Taxonomy" id="2506452"/>
    <lineage>
        <taxon>Bacteria</taxon>
        <taxon>Bacillati</taxon>
        <taxon>Actinomycetota</taxon>
        <taxon>Actinomycetes</taxon>
        <taxon>Mycobacteriales</taxon>
        <taxon>Corynebacteriaceae</taxon>
        <taxon>Corynebacterium</taxon>
    </lineage>
</organism>
<dbReference type="KEGG" id="csur:N24_0166"/>
<accession>A0A169RMI3</accession>
<keyword evidence="2" id="KW-1185">Reference proteome</keyword>
<evidence type="ECO:0000313" key="2">
    <source>
        <dbReference type="Proteomes" id="UP000218244"/>
    </source>
</evidence>
<dbReference type="SUPFAM" id="SSF69118">
    <property type="entry name" value="AhpD-like"/>
    <property type="match status" value="1"/>
</dbReference>
<dbReference type="Gene3D" id="1.20.1290.10">
    <property type="entry name" value="AhpD-like"/>
    <property type="match status" value="1"/>
</dbReference>
<evidence type="ECO:0000313" key="1">
    <source>
        <dbReference type="EMBL" id="BAU94428.1"/>
    </source>
</evidence>
<sequence>MGSAIRFRSDLCERSREIAILVVAAEWNSDFERDSHEAIARSLGITEAELGGIRKHNFSMLNEGEALIAEVTRQLLAGDLDDHQWKKATKHLRTSTLFELSTLVGYYSMLALQLRVFRV</sequence>
<protein>
    <recommendedName>
        <fullName evidence="3">Carboxymuconolactone decarboxylase-like domain-containing protein</fullName>
    </recommendedName>
</protein>
<name>A0A169RMI3_9CORY</name>
<gene>
    <name evidence="1" type="ORF">N24_0166</name>
</gene>
<dbReference type="PANTHER" id="PTHR34846:SF11">
    <property type="entry name" value="4-CARBOXYMUCONOLACTONE DECARBOXYLASE FAMILY PROTEIN (AFU_ORTHOLOGUE AFUA_6G11590)"/>
    <property type="match status" value="1"/>
</dbReference>
<dbReference type="InterPro" id="IPR029032">
    <property type="entry name" value="AhpD-like"/>
</dbReference>
<proteinExistence type="predicted"/>
<dbReference type="Proteomes" id="UP000218244">
    <property type="component" value="Chromosome"/>
</dbReference>
<evidence type="ECO:0008006" key="3">
    <source>
        <dbReference type="Google" id="ProtNLM"/>
    </source>
</evidence>
<dbReference type="AlphaFoldDB" id="A0A169RMI3"/>
<dbReference type="PANTHER" id="PTHR34846">
    <property type="entry name" value="4-CARBOXYMUCONOLACTONE DECARBOXYLASE FAMILY PROTEIN (AFU_ORTHOLOGUE AFUA_6G11590)"/>
    <property type="match status" value="1"/>
</dbReference>